<dbReference type="Proteomes" id="UP000663970">
    <property type="component" value="Unassembled WGS sequence"/>
</dbReference>
<dbReference type="Gene3D" id="1.10.10.1330">
    <property type="entry name" value="RNA polymerase sigma-54 factor, core-binding domain"/>
    <property type="match status" value="1"/>
</dbReference>
<dbReference type="InterPro" id="IPR038709">
    <property type="entry name" value="RpoN_core-bd_sf"/>
</dbReference>
<evidence type="ECO:0000256" key="3">
    <source>
        <dbReference type="ARBA" id="ARBA00022679"/>
    </source>
</evidence>
<dbReference type="PROSITE" id="PS50044">
    <property type="entry name" value="SIGMA54_3"/>
    <property type="match status" value="1"/>
</dbReference>
<comment type="caution">
    <text evidence="12">The sequence shown here is derived from an EMBL/GenBank/DDBJ whole genome shotgun (WGS) entry which is preliminary data.</text>
</comment>
<evidence type="ECO:0000256" key="5">
    <source>
        <dbReference type="ARBA" id="ARBA00023015"/>
    </source>
</evidence>
<keyword evidence="13" id="KW-1185">Reference proteome</keyword>
<reference evidence="12 13" key="1">
    <citation type="submission" date="2020-12" db="EMBL/GenBank/DDBJ databases">
        <title>Oil enriched cultivation method for isolating marine PHA-producing bacteria.</title>
        <authorList>
            <person name="Zheng W."/>
            <person name="Yu S."/>
            <person name="Huang Y."/>
        </authorList>
    </citation>
    <scope>NUCLEOTIDE SEQUENCE [LARGE SCALE GENOMIC DNA]</scope>
    <source>
        <strain evidence="12 13">SY-2-6</strain>
    </source>
</reference>
<dbReference type="InterPro" id="IPR007046">
    <property type="entry name" value="RNA_pol_sigma_54_core-bd"/>
</dbReference>
<dbReference type="PROSITE" id="PS00717">
    <property type="entry name" value="SIGMA54_1"/>
    <property type="match status" value="1"/>
</dbReference>
<dbReference type="Pfam" id="PF04963">
    <property type="entry name" value="Sigma54_CBD"/>
    <property type="match status" value="1"/>
</dbReference>
<keyword evidence="4" id="KW-0548">Nucleotidyltransferase</keyword>
<comment type="similarity">
    <text evidence="1">Belongs to the sigma-54 factor family.</text>
</comment>
<dbReference type="PROSITE" id="PS00718">
    <property type="entry name" value="SIGMA54_2"/>
    <property type="match status" value="1"/>
</dbReference>
<feature type="domain" description="RNA polymerase sigma factor 54 DNA-binding" evidence="10">
    <location>
        <begin position="268"/>
        <end position="422"/>
    </location>
</feature>
<dbReference type="PRINTS" id="PR00045">
    <property type="entry name" value="SIGMA54FCT"/>
</dbReference>
<keyword evidence="6" id="KW-0731">Sigma factor</keyword>
<feature type="domain" description="RNA polymerase sigma factor 54 core-binding" evidence="11">
    <location>
        <begin position="67"/>
        <end position="238"/>
    </location>
</feature>
<dbReference type="EMBL" id="JAEKJY010000004">
    <property type="protein sequence ID" value="MBN8236294.1"/>
    <property type="molecule type" value="Genomic_DNA"/>
</dbReference>
<evidence type="ECO:0000256" key="7">
    <source>
        <dbReference type="ARBA" id="ARBA00023125"/>
    </source>
</evidence>
<sequence length="433" mass="49961">MKLELVQKQTTGLFMTTEMRQAVQMLQYSAGELWEYVQREVDENPLLHFSVDAASMFYKKGASMNFMEEMTPDQASWRDNIEDQIRLLQVSEETKEMLIFLAGHLDDDGFCEASDEETAETFHTTLESARNVRMSMFNLDPEGVGCRNIREYLVFQAVRRFPEDEKLPLIIRHHLDDLALGNWEEIEKSTGIQWEEGEEALFRLKQLNPRPPAASLSPSIPSLPPDLILEETEEGYQLHDPYSMTKYLGWDHELLELYDTNAEAAGFFEEDYKRARWLIQSVESRKNTLLQTAEVVVRHQREFFKGRSLQPLTLKNVADRIGVHESTISRAAANKVIQTPKGLYSLKSFFVTGYQSEDGRGYSSGYVKERIAGMIEGEDKRKPYSDQSISRLLLQQEGLHISRRTVAKYRETMKIASSSRRKDTSKKLHLLHS</sequence>
<proteinExistence type="inferred from homology"/>
<dbReference type="Gene3D" id="1.10.10.60">
    <property type="entry name" value="Homeodomain-like"/>
    <property type="match status" value="1"/>
</dbReference>
<dbReference type="InterPro" id="IPR000394">
    <property type="entry name" value="RNA_pol_sigma_54"/>
</dbReference>
<dbReference type="NCBIfam" id="TIGR02395">
    <property type="entry name" value="rpoN_sigma"/>
    <property type="match status" value="1"/>
</dbReference>
<dbReference type="PIRSF" id="PIRSF000774">
    <property type="entry name" value="RpoN"/>
    <property type="match status" value="1"/>
</dbReference>
<evidence type="ECO:0000256" key="9">
    <source>
        <dbReference type="SAM" id="MobiDB-lite"/>
    </source>
</evidence>
<evidence type="ECO:0000256" key="8">
    <source>
        <dbReference type="ARBA" id="ARBA00023163"/>
    </source>
</evidence>
<keyword evidence="7" id="KW-0238">DNA-binding</keyword>
<protein>
    <submittedName>
        <fullName evidence="12">RNA polymerase factor sigma-54</fullName>
    </submittedName>
</protein>
<organism evidence="12 13">
    <name type="scientific">Halobacillus kuroshimensis</name>
    <dbReference type="NCBI Taxonomy" id="302481"/>
    <lineage>
        <taxon>Bacteria</taxon>
        <taxon>Bacillati</taxon>
        <taxon>Bacillota</taxon>
        <taxon>Bacilli</taxon>
        <taxon>Bacillales</taxon>
        <taxon>Bacillaceae</taxon>
        <taxon>Halobacillus</taxon>
    </lineage>
</organism>
<dbReference type="PANTHER" id="PTHR32248:SF4">
    <property type="entry name" value="RNA POLYMERASE SIGMA-54 FACTOR"/>
    <property type="match status" value="1"/>
</dbReference>
<dbReference type="PANTHER" id="PTHR32248">
    <property type="entry name" value="RNA POLYMERASE SIGMA-54 FACTOR"/>
    <property type="match status" value="1"/>
</dbReference>
<evidence type="ECO:0000256" key="4">
    <source>
        <dbReference type="ARBA" id="ARBA00022695"/>
    </source>
</evidence>
<accession>A0ABS3DY95</accession>
<dbReference type="InterPro" id="IPR007634">
    <property type="entry name" value="RNA_pol_sigma_54_DNA-bd"/>
</dbReference>
<keyword evidence="5" id="KW-0805">Transcription regulation</keyword>
<dbReference type="RefSeq" id="WP_206934626.1">
    <property type="nucleotide sequence ID" value="NZ_JAEKJY010000004.1"/>
</dbReference>
<dbReference type="Pfam" id="PF00309">
    <property type="entry name" value="Sigma54_AID"/>
    <property type="match status" value="1"/>
</dbReference>
<evidence type="ECO:0000259" key="10">
    <source>
        <dbReference type="Pfam" id="PF04552"/>
    </source>
</evidence>
<evidence type="ECO:0000256" key="1">
    <source>
        <dbReference type="ARBA" id="ARBA00008798"/>
    </source>
</evidence>
<evidence type="ECO:0000256" key="2">
    <source>
        <dbReference type="ARBA" id="ARBA00022478"/>
    </source>
</evidence>
<dbReference type="Pfam" id="PF04552">
    <property type="entry name" value="Sigma54_DBD"/>
    <property type="match status" value="1"/>
</dbReference>
<feature type="region of interest" description="Disordered" evidence="9">
    <location>
        <begin position="413"/>
        <end position="433"/>
    </location>
</feature>
<evidence type="ECO:0000313" key="13">
    <source>
        <dbReference type="Proteomes" id="UP000663970"/>
    </source>
</evidence>
<evidence type="ECO:0000259" key="11">
    <source>
        <dbReference type="Pfam" id="PF04963"/>
    </source>
</evidence>
<keyword evidence="2" id="KW-0240">DNA-directed RNA polymerase</keyword>
<keyword evidence="8" id="KW-0804">Transcription</keyword>
<evidence type="ECO:0000256" key="6">
    <source>
        <dbReference type="ARBA" id="ARBA00023082"/>
    </source>
</evidence>
<keyword evidence="3" id="KW-0808">Transferase</keyword>
<name>A0ABS3DY95_9BACI</name>
<evidence type="ECO:0000313" key="12">
    <source>
        <dbReference type="EMBL" id="MBN8236294.1"/>
    </source>
</evidence>
<gene>
    <name evidence="12" type="primary">rpoN</name>
    <name evidence="12" type="ORF">JF544_13590</name>
</gene>